<dbReference type="PROSITE" id="PS00058">
    <property type="entry name" value="DNA_MISMATCH_REPAIR_1"/>
    <property type="match status" value="1"/>
</dbReference>
<reference evidence="5" key="1">
    <citation type="journal article" date="2021" name="Nat. Commun.">
        <title>Genetic determinants of endophytism in the Arabidopsis root mycobiome.</title>
        <authorList>
            <person name="Mesny F."/>
            <person name="Miyauchi S."/>
            <person name="Thiergart T."/>
            <person name="Pickel B."/>
            <person name="Atanasova L."/>
            <person name="Karlsson M."/>
            <person name="Huettel B."/>
            <person name="Barry K.W."/>
            <person name="Haridas S."/>
            <person name="Chen C."/>
            <person name="Bauer D."/>
            <person name="Andreopoulos W."/>
            <person name="Pangilinan J."/>
            <person name="LaButti K."/>
            <person name="Riley R."/>
            <person name="Lipzen A."/>
            <person name="Clum A."/>
            <person name="Drula E."/>
            <person name="Henrissat B."/>
            <person name="Kohler A."/>
            <person name="Grigoriev I.V."/>
            <person name="Martin F.M."/>
            <person name="Hacquard S."/>
        </authorList>
    </citation>
    <scope>NUCLEOTIDE SEQUENCE</scope>
    <source>
        <strain evidence="5">MPI-CAGE-AT-0147</strain>
    </source>
</reference>
<dbReference type="Proteomes" id="UP000738349">
    <property type="component" value="Unassembled WGS sequence"/>
</dbReference>
<keyword evidence="6" id="KW-1185">Reference proteome</keyword>
<dbReference type="InterPro" id="IPR002099">
    <property type="entry name" value="MutL/Mlh/PMS"/>
</dbReference>
<feature type="region of interest" description="Disordered" evidence="3">
    <location>
        <begin position="603"/>
        <end position="630"/>
    </location>
</feature>
<evidence type="ECO:0000256" key="3">
    <source>
        <dbReference type="SAM" id="MobiDB-lite"/>
    </source>
</evidence>
<dbReference type="GO" id="GO:0030983">
    <property type="term" value="F:mismatched DNA binding"/>
    <property type="evidence" value="ECO:0007669"/>
    <property type="project" value="InterPro"/>
</dbReference>
<dbReference type="GO" id="GO:0032389">
    <property type="term" value="C:MutLalpha complex"/>
    <property type="evidence" value="ECO:0007669"/>
    <property type="project" value="TreeGrafter"/>
</dbReference>
<dbReference type="AlphaFoldDB" id="A0A9P9ISI0"/>
<dbReference type="InterPro" id="IPR036890">
    <property type="entry name" value="HATPase_C_sf"/>
</dbReference>
<evidence type="ECO:0000256" key="1">
    <source>
        <dbReference type="ARBA" id="ARBA00006082"/>
    </source>
</evidence>
<feature type="compositionally biased region" description="Polar residues" evidence="3">
    <location>
        <begin position="803"/>
        <end position="826"/>
    </location>
</feature>
<evidence type="ECO:0000313" key="6">
    <source>
        <dbReference type="Proteomes" id="UP000738349"/>
    </source>
</evidence>
<sequence>MVICVLPPSTTRLLGSSVVITNPVSLVKELVDNGIDAGASSIDVNIAPNTVDRIQVRDNGQGIQLEDFDFLGRRAHTSKLRTYEELETKGGQTLGFRGEALASVNSLSTVKIITRTARDPVASLVVLRSGGGGVERKQPWSAPVGTTVHALKLFDNIPVRRQTALKESRKTLLEIRRLLETYALALPHLKLSLKVPGDSKQTWSYSPCSSPNTREAVTQIFGRALVAQCVKVTTPLRTRTADSTVGSTWGTLTAFIPKPDAHPGAIKDKGSFISLDSRPIVSSRGLGKKIVSAFRTQLMAALRLGDSTKSSMPNPFLQLSISCQPGSYDPNVSPLKDEVIMKEERMLLNSFEALCDQVYKSRESPGEARMRTGLVSRDDGFNAWTPPASGQSSEWEKDPRAKAALTDIDSPTVDVAGSPIDDVELLEALSEAQRDKAAVASCNQDQSAMELGYQRAHAHAQDEDKRLDAAGSHNTVSVLMRMVSKVNLARTASNTSDEGCTTEMVSVEVAPRRTTSQTANQERSSRKQNDSAPARQLKGIGRYFQSNRDQPIEIASDETATFGTLHTQGEPTIFETSKRQEIGRQPLGELRDSMLNTLRVDDEEEAGSEVTPDISSPEPAIPPHHIAPRDGLLGLTERRTHVATGQGLTAANGHHGHTLLSSRTPPGSFIRGQGRVRGLLDMSLVEESTALQTPPSPGTLSPGQIFNTRQSAAVRNNRVLPRFQTPSQRVSRQTESAVAGDGRRQTMIPFVSGSSSGQDSGSASQRASFSQSTGGKTNEQHVGQWPRMSQILLMRTPAPPSERSCQSSRSGTQGPNDGSILAQSCDTPLDRDRVVKQCRTRSRNETPTRGDRDPRRYYISRISPMSPSGRRKRLNSELLPLERTAFNDETRQLSLRVGLELGRLKQSIRGYIALGRDFQAWNDDSPLQFRDMEEVRVVESGLKKAVSLWLGGEDATDVEYTLQSGVRGKGKA</sequence>
<feature type="compositionally biased region" description="Low complexity" evidence="3">
    <location>
        <begin position="752"/>
        <end position="768"/>
    </location>
</feature>
<feature type="region of interest" description="Disordered" evidence="3">
    <location>
        <begin position="797"/>
        <end position="871"/>
    </location>
</feature>
<feature type="compositionally biased region" description="Basic and acidic residues" evidence="3">
    <location>
        <begin position="842"/>
        <end position="856"/>
    </location>
</feature>
<dbReference type="InterPro" id="IPR014762">
    <property type="entry name" value="DNA_mismatch_repair_CS"/>
</dbReference>
<evidence type="ECO:0000313" key="5">
    <source>
        <dbReference type="EMBL" id="KAH7133638.1"/>
    </source>
</evidence>
<evidence type="ECO:0000259" key="4">
    <source>
        <dbReference type="SMART" id="SM01340"/>
    </source>
</evidence>
<name>A0A9P9ISI0_9HYPO</name>
<dbReference type="OrthoDB" id="10263226at2759"/>
<comment type="similarity">
    <text evidence="1">Belongs to the DNA mismatch repair MutL/HexB family.</text>
</comment>
<accession>A0A9P9ISI0</accession>
<dbReference type="FunFam" id="3.30.565.10:FF:000017">
    <property type="entry name" value="PMS1 homolog 1, mismatch repair system component"/>
    <property type="match status" value="1"/>
</dbReference>
<dbReference type="EMBL" id="JAGMUV010000015">
    <property type="protein sequence ID" value="KAH7133638.1"/>
    <property type="molecule type" value="Genomic_DNA"/>
</dbReference>
<dbReference type="InterPro" id="IPR014721">
    <property type="entry name" value="Ribsml_uS5_D2-typ_fold_subgr"/>
</dbReference>
<organism evidence="5 6">
    <name type="scientific">Dactylonectria macrodidyma</name>
    <dbReference type="NCBI Taxonomy" id="307937"/>
    <lineage>
        <taxon>Eukaryota</taxon>
        <taxon>Fungi</taxon>
        <taxon>Dikarya</taxon>
        <taxon>Ascomycota</taxon>
        <taxon>Pezizomycotina</taxon>
        <taxon>Sordariomycetes</taxon>
        <taxon>Hypocreomycetidae</taxon>
        <taxon>Hypocreales</taxon>
        <taxon>Nectriaceae</taxon>
        <taxon>Dactylonectria</taxon>
    </lineage>
</organism>
<feature type="region of interest" description="Disordered" evidence="3">
    <location>
        <begin position="378"/>
        <end position="397"/>
    </location>
</feature>
<dbReference type="GO" id="GO:0140664">
    <property type="term" value="F:ATP-dependent DNA damage sensor activity"/>
    <property type="evidence" value="ECO:0007669"/>
    <property type="project" value="InterPro"/>
</dbReference>
<dbReference type="GO" id="GO:0005524">
    <property type="term" value="F:ATP binding"/>
    <property type="evidence" value="ECO:0007669"/>
    <property type="project" value="InterPro"/>
</dbReference>
<dbReference type="PANTHER" id="PTHR10073">
    <property type="entry name" value="DNA MISMATCH REPAIR PROTEIN MLH, PMS, MUTL"/>
    <property type="match status" value="1"/>
</dbReference>
<protein>
    <recommendedName>
        <fullName evidence="4">DNA mismatch repair protein S5 domain-containing protein</fullName>
    </recommendedName>
</protein>
<dbReference type="PANTHER" id="PTHR10073:SF41">
    <property type="entry name" value="MISMATCH REPAIR PROTEIN, PUTATIVE (AFU_ORTHOLOGUE AFUA_8G05820)-RELATED"/>
    <property type="match status" value="1"/>
</dbReference>
<dbReference type="NCBIfam" id="TIGR00585">
    <property type="entry name" value="mutl"/>
    <property type="match status" value="1"/>
</dbReference>
<feature type="region of interest" description="Disordered" evidence="3">
    <location>
        <begin position="716"/>
        <end position="783"/>
    </location>
</feature>
<feature type="compositionally biased region" description="Polar residues" evidence="3">
    <location>
        <begin position="724"/>
        <end position="736"/>
    </location>
</feature>
<dbReference type="InterPro" id="IPR013507">
    <property type="entry name" value="DNA_mismatch_S5_2-like"/>
</dbReference>
<feature type="region of interest" description="Disordered" evidence="3">
    <location>
        <begin position="510"/>
        <end position="536"/>
    </location>
</feature>
<dbReference type="Gene3D" id="3.30.565.10">
    <property type="entry name" value="Histidine kinase-like ATPase, C-terminal domain"/>
    <property type="match status" value="1"/>
</dbReference>
<dbReference type="SUPFAM" id="SSF54211">
    <property type="entry name" value="Ribosomal protein S5 domain 2-like"/>
    <property type="match status" value="1"/>
</dbReference>
<proteinExistence type="inferred from homology"/>
<keyword evidence="2" id="KW-0227">DNA damage</keyword>
<feature type="compositionally biased region" description="Polar residues" evidence="3">
    <location>
        <begin position="513"/>
        <end position="522"/>
    </location>
</feature>
<dbReference type="GO" id="GO:0061982">
    <property type="term" value="P:meiosis I cell cycle process"/>
    <property type="evidence" value="ECO:0007669"/>
    <property type="project" value="UniProtKB-ARBA"/>
</dbReference>
<dbReference type="SMART" id="SM01340">
    <property type="entry name" value="DNA_mis_repair"/>
    <property type="match status" value="1"/>
</dbReference>
<feature type="compositionally biased region" description="Polar residues" evidence="3">
    <location>
        <begin position="769"/>
        <end position="781"/>
    </location>
</feature>
<gene>
    <name evidence="5" type="ORF">EDB81DRAFT_903788</name>
</gene>
<dbReference type="Gene3D" id="3.30.230.10">
    <property type="match status" value="1"/>
</dbReference>
<feature type="region of interest" description="Disordered" evidence="3">
    <location>
        <begin position="648"/>
        <end position="668"/>
    </location>
</feature>
<dbReference type="SUPFAM" id="SSF55874">
    <property type="entry name" value="ATPase domain of HSP90 chaperone/DNA topoisomerase II/histidine kinase"/>
    <property type="match status" value="1"/>
</dbReference>
<feature type="domain" description="DNA mismatch repair protein S5" evidence="4">
    <location>
        <begin position="217"/>
        <end position="360"/>
    </location>
</feature>
<evidence type="ECO:0000256" key="2">
    <source>
        <dbReference type="ARBA" id="ARBA00022763"/>
    </source>
</evidence>
<dbReference type="Pfam" id="PF13589">
    <property type="entry name" value="HATPase_c_3"/>
    <property type="match status" value="1"/>
</dbReference>
<dbReference type="GO" id="GO:0016887">
    <property type="term" value="F:ATP hydrolysis activity"/>
    <property type="evidence" value="ECO:0007669"/>
    <property type="project" value="InterPro"/>
</dbReference>
<dbReference type="InterPro" id="IPR020568">
    <property type="entry name" value="Ribosomal_Su5_D2-typ_SF"/>
</dbReference>
<dbReference type="InterPro" id="IPR038973">
    <property type="entry name" value="MutL/Mlh/Pms-like"/>
</dbReference>
<dbReference type="GO" id="GO:0006298">
    <property type="term" value="P:mismatch repair"/>
    <property type="evidence" value="ECO:0007669"/>
    <property type="project" value="InterPro"/>
</dbReference>
<comment type="caution">
    <text evidence="5">The sequence shown here is derived from an EMBL/GenBank/DDBJ whole genome shotgun (WGS) entry which is preliminary data.</text>
</comment>